<protein>
    <recommendedName>
        <fullName evidence="4">F-box domain-containing protein</fullName>
    </recommendedName>
</protein>
<proteinExistence type="predicted"/>
<evidence type="ECO:0008006" key="4">
    <source>
        <dbReference type="Google" id="ProtNLM"/>
    </source>
</evidence>
<accession>A0A9P5X972</accession>
<keyword evidence="3" id="KW-1185">Reference proteome</keyword>
<comment type="caution">
    <text evidence="2">The sequence shown here is derived from an EMBL/GenBank/DDBJ whole genome shotgun (WGS) entry which is preliminary data.</text>
</comment>
<organism evidence="2 3">
    <name type="scientific">Macrolepiota fuliginosa MF-IS2</name>
    <dbReference type="NCBI Taxonomy" id="1400762"/>
    <lineage>
        <taxon>Eukaryota</taxon>
        <taxon>Fungi</taxon>
        <taxon>Dikarya</taxon>
        <taxon>Basidiomycota</taxon>
        <taxon>Agaricomycotina</taxon>
        <taxon>Agaricomycetes</taxon>
        <taxon>Agaricomycetidae</taxon>
        <taxon>Agaricales</taxon>
        <taxon>Agaricineae</taxon>
        <taxon>Agaricaceae</taxon>
        <taxon>Macrolepiota</taxon>
    </lineage>
</organism>
<dbReference type="EMBL" id="MU151303">
    <property type="protein sequence ID" value="KAF9445400.1"/>
    <property type="molecule type" value="Genomic_DNA"/>
</dbReference>
<dbReference type="AlphaFoldDB" id="A0A9P5X972"/>
<evidence type="ECO:0000313" key="2">
    <source>
        <dbReference type="EMBL" id="KAF9445400.1"/>
    </source>
</evidence>
<sequence length="547" mass="61501">MVVKVTLSDLLPQILTHILLHLPFTLVVTCRRINRHLQAHISTSTRLQYYIHLGIYGLVDNPLCALPIPERLDQLLTRRRRWEDFDLDFSQHIEVPFQFRSSDTKLTPGVFSAIAGSEESHYIRVPSVPDQGVKWRQTPSENKIISPGACVYEHDLHIIVTAQPIIIDASGAGSRITHQVQVHLNRLSTGEPHSDAPQVTISFETHEEFGDPRILVECAGDNLVLTLRDRATRNKPKDQVYVYGWKTGELKLRLSAPFRAHLHALYLTTDIFLLPNSQTGELEYWRIPQSASESTSHQPFFILSLPCLRSGSTFRSIDSRAEPNPGIQPTDPSKPFYTDPHSAIAVFMVVIETAGFISPSNFILFVHRSSLVEYIDKFSAFTSRDDRPKAVPYVEWGPPVCRWFEANSMDWLATTFGQTYITPPKGEPGGEPITLLDFNPIAVARAVAAEKHRLEAKGSDDDGRGTIRNEGKTRTEGTRGVVTQTMDPLNGPDGCFENTIYSSLPYTVRSSRNKYSFDELLLDEEGILGILMSSRERIEGIQVLHYG</sequence>
<name>A0A9P5X972_9AGAR</name>
<dbReference type="Proteomes" id="UP000807342">
    <property type="component" value="Unassembled WGS sequence"/>
</dbReference>
<reference evidence="2" key="1">
    <citation type="submission" date="2020-11" db="EMBL/GenBank/DDBJ databases">
        <authorList>
            <consortium name="DOE Joint Genome Institute"/>
            <person name="Ahrendt S."/>
            <person name="Riley R."/>
            <person name="Andreopoulos W."/>
            <person name="Labutti K."/>
            <person name="Pangilinan J."/>
            <person name="Ruiz-Duenas F.J."/>
            <person name="Barrasa J.M."/>
            <person name="Sanchez-Garcia M."/>
            <person name="Camarero S."/>
            <person name="Miyauchi S."/>
            <person name="Serrano A."/>
            <person name="Linde D."/>
            <person name="Babiker R."/>
            <person name="Drula E."/>
            <person name="Ayuso-Fernandez I."/>
            <person name="Pacheco R."/>
            <person name="Padilla G."/>
            <person name="Ferreira P."/>
            <person name="Barriuso J."/>
            <person name="Kellner H."/>
            <person name="Castanera R."/>
            <person name="Alfaro M."/>
            <person name="Ramirez L."/>
            <person name="Pisabarro A.G."/>
            <person name="Kuo A."/>
            <person name="Tritt A."/>
            <person name="Lipzen A."/>
            <person name="He G."/>
            <person name="Yan M."/>
            <person name="Ng V."/>
            <person name="Cullen D."/>
            <person name="Martin F."/>
            <person name="Rosso M.-N."/>
            <person name="Henrissat B."/>
            <person name="Hibbett D."/>
            <person name="Martinez A.T."/>
            <person name="Grigoriev I.V."/>
        </authorList>
    </citation>
    <scope>NUCLEOTIDE SEQUENCE</scope>
    <source>
        <strain evidence="2">MF-IS2</strain>
    </source>
</reference>
<gene>
    <name evidence="2" type="ORF">P691DRAFT_805703</name>
</gene>
<feature type="region of interest" description="Disordered" evidence="1">
    <location>
        <begin position="454"/>
        <end position="476"/>
    </location>
</feature>
<evidence type="ECO:0000313" key="3">
    <source>
        <dbReference type="Proteomes" id="UP000807342"/>
    </source>
</evidence>
<dbReference type="OrthoDB" id="2751409at2759"/>
<evidence type="ECO:0000256" key="1">
    <source>
        <dbReference type="SAM" id="MobiDB-lite"/>
    </source>
</evidence>